<reference evidence="3" key="1">
    <citation type="journal article" date="2023" name="Insect Mol. Biol.">
        <title>Genome sequencing provides insights into the evolution of gene families encoding plant cell wall-degrading enzymes in longhorned beetles.</title>
        <authorList>
            <person name="Shin N.R."/>
            <person name="Okamura Y."/>
            <person name="Kirsch R."/>
            <person name="Pauchet Y."/>
        </authorList>
    </citation>
    <scope>NUCLEOTIDE SEQUENCE</scope>
    <source>
        <strain evidence="3">RBIC_L_NR</strain>
    </source>
</reference>
<evidence type="ECO:0000313" key="3">
    <source>
        <dbReference type="EMBL" id="KAJ8939644.1"/>
    </source>
</evidence>
<feature type="compositionally biased region" description="Polar residues" evidence="1">
    <location>
        <begin position="349"/>
        <end position="359"/>
    </location>
</feature>
<evidence type="ECO:0000256" key="2">
    <source>
        <dbReference type="SAM" id="Phobius"/>
    </source>
</evidence>
<evidence type="ECO:0000313" key="4">
    <source>
        <dbReference type="Proteomes" id="UP001162156"/>
    </source>
</evidence>
<keyword evidence="2" id="KW-0472">Membrane</keyword>
<feature type="transmembrane region" description="Helical" evidence="2">
    <location>
        <begin position="231"/>
        <end position="254"/>
    </location>
</feature>
<sequence>YAQAEDNDETTDEPTTTTSTPVFYLELSDIVTQFTWSPNSNNILIIEADEGYKISVNITDCNIDGENGEYASITTDEFTNGLIFTYAVRNQPAYLYNAHSLLGNFVGTNASNFTAVFTRIGWEAHEYVNETLDSLIDSIARMAVDYCEAQIIPVNGTITLISCPSAWPNRETCAEVTFAVPVNLREDSSSKWGGYQLTTQHLEIMWETYYRTHLPEGITVYTVPDMGLFKWGIVIATAIVAVFVLSLFIIRYYGIKVSKMMRRRKLSDTASIISASDRNSQISLPPHYLQETPPLFENAYPMYNPEKSPAYAEPAYTKSFDSLIYARVKSESDIWHEVKAGYEPDSKNTRANSGYQDMNNELKEQSDEDDIEESGA</sequence>
<feature type="compositionally biased region" description="Basic and acidic residues" evidence="1">
    <location>
        <begin position="339"/>
        <end position="348"/>
    </location>
</feature>
<protein>
    <submittedName>
        <fullName evidence="3">Uncharacterized protein</fullName>
    </submittedName>
</protein>
<accession>A0AAV8XMA4</accession>
<dbReference type="AlphaFoldDB" id="A0AAV8XMA4"/>
<feature type="non-terminal residue" evidence="3">
    <location>
        <position position="1"/>
    </location>
</feature>
<proteinExistence type="predicted"/>
<evidence type="ECO:0000256" key="1">
    <source>
        <dbReference type="SAM" id="MobiDB-lite"/>
    </source>
</evidence>
<dbReference type="Proteomes" id="UP001162156">
    <property type="component" value="Unassembled WGS sequence"/>
</dbReference>
<feature type="region of interest" description="Disordered" evidence="1">
    <location>
        <begin position="339"/>
        <end position="376"/>
    </location>
</feature>
<dbReference type="EMBL" id="JANEYF010003061">
    <property type="protein sequence ID" value="KAJ8939644.1"/>
    <property type="molecule type" value="Genomic_DNA"/>
</dbReference>
<organism evidence="3 4">
    <name type="scientific">Rhamnusium bicolor</name>
    <dbReference type="NCBI Taxonomy" id="1586634"/>
    <lineage>
        <taxon>Eukaryota</taxon>
        <taxon>Metazoa</taxon>
        <taxon>Ecdysozoa</taxon>
        <taxon>Arthropoda</taxon>
        <taxon>Hexapoda</taxon>
        <taxon>Insecta</taxon>
        <taxon>Pterygota</taxon>
        <taxon>Neoptera</taxon>
        <taxon>Endopterygota</taxon>
        <taxon>Coleoptera</taxon>
        <taxon>Polyphaga</taxon>
        <taxon>Cucujiformia</taxon>
        <taxon>Chrysomeloidea</taxon>
        <taxon>Cerambycidae</taxon>
        <taxon>Lepturinae</taxon>
        <taxon>Rhagiini</taxon>
        <taxon>Rhamnusium</taxon>
    </lineage>
</organism>
<name>A0AAV8XMA4_9CUCU</name>
<feature type="compositionally biased region" description="Acidic residues" evidence="1">
    <location>
        <begin position="366"/>
        <end position="376"/>
    </location>
</feature>
<keyword evidence="2" id="KW-1133">Transmembrane helix</keyword>
<gene>
    <name evidence="3" type="ORF">NQ314_011064</name>
</gene>
<keyword evidence="2" id="KW-0812">Transmembrane</keyword>
<comment type="caution">
    <text evidence="3">The sequence shown here is derived from an EMBL/GenBank/DDBJ whole genome shotgun (WGS) entry which is preliminary data.</text>
</comment>
<keyword evidence="4" id="KW-1185">Reference proteome</keyword>